<feature type="non-terminal residue" evidence="1">
    <location>
        <position position="60"/>
    </location>
</feature>
<keyword evidence="2" id="KW-1185">Reference proteome</keyword>
<gene>
    <name evidence="1" type="ORF">X975_10558</name>
</gene>
<name>A0A087UZ32_STEMI</name>
<proteinExistence type="predicted"/>
<protein>
    <submittedName>
        <fullName evidence="1">Uncharacterized protein</fullName>
    </submittedName>
</protein>
<organism evidence="1 2">
    <name type="scientific">Stegodyphus mimosarum</name>
    <name type="common">African social velvet spider</name>
    <dbReference type="NCBI Taxonomy" id="407821"/>
    <lineage>
        <taxon>Eukaryota</taxon>
        <taxon>Metazoa</taxon>
        <taxon>Ecdysozoa</taxon>
        <taxon>Arthropoda</taxon>
        <taxon>Chelicerata</taxon>
        <taxon>Arachnida</taxon>
        <taxon>Araneae</taxon>
        <taxon>Araneomorphae</taxon>
        <taxon>Entelegynae</taxon>
        <taxon>Eresoidea</taxon>
        <taxon>Eresidae</taxon>
        <taxon>Stegodyphus</taxon>
    </lineage>
</organism>
<dbReference type="EMBL" id="KK122381">
    <property type="protein sequence ID" value="KFM82621.1"/>
    <property type="molecule type" value="Genomic_DNA"/>
</dbReference>
<dbReference type="AlphaFoldDB" id="A0A087UZ32"/>
<sequence>MHFSSEKALQPLLNPLLLSCQRMCMLRMKGCLRPQREMSYPSSLNIILHMCELVVEADSA</sequence>
<evidence type="ECO:0000313" key="2">
    <source>
        <dbReference type="Proteomes" id="UP000054359"/>
    </source>
</evidence>
<reference evidence="1 2" key="1">
    <citation type="submission" date="2013-11" db="EMBL/GenBank/DDBJ databases">
        <title>Genome sequencing of Stegodyphus mimosarum.</title>
        <authorList>
            <person name="Bechsgaard J."/>
        </authorList>
    </citation>
    <scope>NUCLEOTIDE SEQUENCE [LARGE SCALE GENOMIC DNA]</scope>
</reference>
<dbReference type="Proteomes" id="UP000054359">
    <property type="component" value="Unassembled WGS sequence"/>
</dbReference>
<evidence type="ECO:0000313" key="1">
    <source>
        <dbReference type="EMBL" id="KFM82621.1"/>
    </source>
</evidence>
<dbReference type="PROSITE" id="PS51257">
    <property type="entry name" value="PROKAR_LIPOPROTEIN"/>
    <property type="match status" value="1"/>
</dbReference>
<accession>A0A087UZ32</accession>